<dbReference type="EMBL" id="LECT01000044">
    <property type="protein sequence ID" value="KLU02604.1"/>
    <property type="molecule type" value="Genomic_DNA"/>
</dbReference>
<feature type="domain" description="Transposase IS110-like N-terminal" evidence="1">
    <location>
        <begin position="26"/>
        <end position="157"/>
    </location>
</feature>
<dbReference type="Proteomes" id="UP000036367">
    <property type="component" value="Unassembled WGS sequence"/>
</dbReference>
<dbReference type="STRING" id="595434.RISK_005670"/>
<keyword evidence="4" id="KW-1185">Reference proteome</keyword>
<proteinExistence type="predicted"/>
<dbReference type="PANTHER" id="PTHR33055">
    <property type="entry name" value="TRANSPOSASE FOR INSERTION SEQUENCE ELEMENT IS1111A"/>
    <property type="match status" value="1"/>
</dbReference>
<sequence>MIGCDLHDRSMLLRYAVGTQVPQQLAHENNPSGRRNMIARIKRLADKERCQRIVFAYEASGLGFGLSDELHEAGIECYVLSPSLLPTTPKSAKLKTDAKDAQMLLEQVRGHVLAGNSLPVVWTPPQRLRDDRELVRARIDVGDELTRVKLKILSGLKRRGITKPSWYQTHWTKRFVRWLREDVIAQMDSVVAATFERLADRYEAFRQEQTKLDSALRKLSGESRYAAAHKRLREIPGVGLLTAMAFLTEMGDLTRFSNRRQVGAYLGLVPSSHESGESDNRKGRITRQGPARLRKLLCQAAWVSISRSESAAKDYHRIKQGQSKRTKKALVAMMRKLGVVMWHRALECGVSSELLGRSGPVDLQEASRMQAA</sequence>
<organism evidence="3 4">
    <name type="scientific">Rhodopirellula islandica</name>
    <dbReference type="NCBI Taxonomy" id="595434"/>
    <lineage>
        <taxon>Bacteria</taxon>
        <taxon>Pseudomonadati</taxon>
        <taxon>Planctomycetota</taxon>
        <taxon>Planctomycetia</taxon>
        <taxon>Pirellulales</taxon>
        <taxon>Pirellulaceae</taxon>
        <taxon>Rhodopirellula</taxon>
    </lineage>
</organism>
<dbReference type="PANTHER" id="PTHR33055:SF15">
    <property type="entry name" value="TRANSPOSASE-RELATED"/>
    <property type="match status" value="1"/>
</dbReference>
<dbReference type="GO" id="GO:0004803">
    <property type="term" value="F:transposase activity"/>
    <property type="evidence" value="ECO:0007669"/>
    <property type="project" value="InterPro"/>
</dbReference>
<protein>
    <submittedName>
        <fullName evidence="3">Mobile element protein</fullName>
    </submittedName>
</protein>
<dbReference type="InterPro" id="IPR002525">
    <property type="entry name" value="Transp_IS110-like_N"/>
</dbReference>
<feature type="domain" description="Transposase IS116/IS110/IS902 C-terminal" evidence="2">
    <location>
        <begin position="230"/>
        <end position="316"/>
    </location>
</feature>
<dbReference type="AlphaFoldDB" id="A0A0J1EAI1"/>
<dbReference type="NCBIfam" id="NF033542">
    <property type="entry name" value="transpos_IS110"/>
    <property type="match status" value="1"/>
</dbReference>
<name>A0A0J1EAI1_RHOIS</name>
<dbReference type="Pfam" id="PF02371">
    <property type="entry name" value="Transposase_20"/>
    <property type="match status" value="1"/>
</dbReference>
<evidence type="ECO:0000259" key="1">
    <source>
        <dbReference type="Pfam" id="PF01548"/>
    </source>
</evidence>
<gene>
    <name evidence="3" type="ORF">RISK_005670</name>
</gene>
<dbReference type="GO" id="GO:0006313">
    <property type="term" value="P:DNA transposition"/>
    <property type="evidence" value="ECO:0007669"/>
    <property type="project" value="InterPro"/>
</dbReference>
<evidence type="ECO:0000259" key="2">
    <source>
        <dbReference type="Pfam" id="PF02371"/>
    </source>
</evidence>
<dbReference type="InterPro" id="IPR047650">
    <property type="entry name" value="Transpos_IS110"/>
</dbReference>
<evidence type="ECO:0000313" key="3">
    <source>
        <dbReference type="EMBL" id="KLU02604.1"/>
    </source>
</evidence>
<dbReference type="Pfam" id="PF01548">
    <property type="entry name" value="DEDD_Tnp_IS110"/>
    <property type="match status" value="1"/>
</dbReference>
<accession>A0A0J1EAI1</accession>
<evidence type="ECO:0000313" key="4">
    <source>
        <dbReference type="Proteomes" id="UP000036367"/>
    </source>
</evidence>
<dbReference type="InterPro" id="IPR003346">
    <property type="entry name" value="Transposase_20"/>
</dbReference>
<comment type="caution">
    <text evidence="3">The sequence shown here is derived from an EMBL/GenBank/DDBJ whole genome shotgun (WGS) entry which is preliminary data.</text>
</comment>
<dbReference type="PATRIC" id="fig|595434.4.peg.5384"/>
<dbReference type="GO" id="GO:0003677">
    <property type="term" value="F:DNA binding"/>
    <property type="evidence" value="ECO:0007669"/>
    <property type="project" value="InterPro"/>
</dbReference>
<reference evidence="3" key="1">
    <citation type="submission" date="2015-05" db="EMBL/GenBank/DDBJ databases">
        <title>Permanent draft genome of Rhodopirellula islandicus K833.</title>
        <authorList>
            <person name="Kizina J."/>
            <person name="Richter M."/>
            <person name="Glockner F.O."/>
            <person name="Harder J."/>
        </authorList>
    </citation>
    <scope>NUCLEOTIDE SEQUENCE [LARGE SCALE GENOMIC DNA]</scope>
    <source>
        <strain evidence="3">K833</strain>
    </source>
</reference>